<dbReference type="InterPro" id="IPR027980">
    <property type="entry name" value="RACo_C"/>
</dbReference>
<dbReference type="EMBL" id="CP029462">
    <property type="protein sequence ID" value="AXL20108.1"/>
    <property type="molecule type" value="Genomic_DNA"/>
</dbReference>
<organism evidence="2 3">
    <name type="scientific">Megasphaera stantonii</name>
    <dbReference type="NCBI Taxonomy" id="2144175"/>
    <lineage>
        <taxon>Bacteria</taxon>
        <taxon>Bacillati</taxon>
        <taxon>Bacillota</taxon>
        <taxon>Negativicutes</taxon>
        <taxon>Veillonellales</taxon>
        <taxon>Veillonellaceae</taxon>
        <taxon>Megasphaera</taxon>
    </lineage>
</organism>
<accession>A0A346AW65</accession>
<dbReference type="Pfam" id="PF00111">
    <property type="entry name" value="Fer2"/>
    <property type="match status" value="1"/>
</dbReference>
<dbReference type="InterPro" id="IPR037010">
    <property type="entry name" value="VitB12-dep_Met_synth_activ_sf"/>
</dbReference>
<dbReference type="InterPro" id="IPR041414">
    <property type="entry name" value="Raco-like_middle"/>
</dbReference>
<dbReference type="Pfam" id="PF14574">
    <property type="entry name" value="RACo_C_ter"/>
    <property type="match status" value="1"/>
</dbReference>
<feature type="domain" description="2Fe-2S ferredoxin-type" evidence="1">
    <location>
        <begin position="196"/>
        <end position="290"/>
    </location>
</feature>
<dbReference type="InterPro" id="IPR036010">
    <property type="entry name" value="2Fe-2S_ferredoxin-like_sf"/>
</dbReference>
<dbReference type="GO" id="GO:0051536">
    <property type="term" value="F:iron-sulfur cluster binding"/>
    <property type="evidence" value="ECO:0007669"/>
    <property type="project" value="InterPro"/>
</dbReference>
<dbReference type="InterPro" id="IPR042259">
    <property type="entry name" value="Raco-like_middle_sf"/>
</dbReference>
<dbReference type="InterPro" id="IPR001041">
    <property type="entry name" value="2Fe-2S_ferredoxin-type"/>
</dbReference>
<dbReference type="PROSITE" id="PS51085">
    <property type="entry name" value="2FE2S_FER_2"/>
    <property type="match status" value="1"/>
</dbReference>
<evidence type="ECO:0000259" key="1">
    <source>
        <dbReference type="PROSITE" id="PS51085"/>
    </source>
</evidence>
<sequence>MKDIRIIAGRDIRPDAAASLALAGYGKDEASQAQGKALFAELERPVRQVVRPKAALAFADDGQGRMGLYAVLTIGAAVSRQSAMYVARKEYSEAVLFSAMADSCLFSFERQLGEAIRGLCREKGCGIASRHEAGVDCGFSLQEQAVQAVEAGRTLGVTLTEHHMLQPEKSMAILYELTDDPDVFHIEHDCRRCGNASCALRKEETQEEYIRCPKGMRISRWLRQQGYMDSFPCGETGRCGKCRVRVAEGTVAASPEDRELFTPADLAAGWRLACKAVPSEDVQIVIPKGNRGVLAVLGQDGDAHEADAGHSYGLAVDIGTTTLALSLVDTTTGRTVHTITAANSQRAFGADVVSRIQAAKGGKGPQLRKAVCHDLQQMFHQMWDTYPQAKERCLKAAVAGNTTMLHLLMGWDCGGLGSWPFYPVSLGGDWYLWKDVFGKSDGFSSQPVALLPSISTYVGADITAGIWACGLMKPEETTLLIDLGTNGEMVLRSEAGLLTTATAAGPALEGGSLQWGTASVSGAICAVTMNGVRPKVRTIDSAPPVGICGTGVIEALAGLVETGLVDTTGKLKEPYFRRGFPLATTLDCEQIVMTQKDIREVQLAKSAIRAGIETLLYEERMTCEDIDRVYVAGGFGYYLQPAKAAAIGLLPPQLVYKTAAAGNTSLAGAAAVLADEAVLDDMKNICRHADEVILANNDFFQSAYIEYMNF</sequence>
<dbReference type="PANTHER" id="PTHR42895:SF1">
    <property type="entry name" value="IRON-SULFUR CLUSTER PROTEIN"/>
    <property type="match status" value="1"/>
</dbReference>
<dbReference type="Gene3D" id="3.40.109.40">
    <property type="match status" value="1"/>
</dbReference>
<dbReference type="Gene3D" id="3.10.20.30">
    <property type="match status" value="1"/>
</dbReference>
<dbReference type="OrthoDB" id="9810588at2"/>
<dbReference type="KEGG" id="meg:DKB62_00190"/>
<dbReference type="InterPro" id="IPR012675">
    <property type="entry name" value="Beta-grasp_dom_sf"/>
</dbReference>
<dbReference type="InterPro" id="IPR052911">
    <property type="entry name" value="Corrinoid_activation_enz"/>
</dbReference>
<dbReference type="Gene3D" id="3.30.420.480">
    <property type="entry name" value="Domain of unknown function (DUF4445)"/>
    <property type="match status" value="1"/>
</dbReference>
<dbReference type="CDD" id="cd00207">
    <property type="entry name" value="fer2"/>
    <property type="match status" value="1"/>
</dbReference>
<protein>
    <submittedName>
        <fullName evidence="2">DUF4445 domain-containing protein</fullName>
    </submittedName>
</protein>
<dbReference type="Pfam" id="PF17651">
    <property type="entry name" value="Raco_middle"/>
    <property type="match status" value="1"/>
</dbReference>
<gene>
    <name evidence="2" type="ORF">DKB62_00190</name>
</gene>
<dbReference type="RefSeq" id="WP_107195526.1">
    <property type="nucleotide sequence ID" value="NZ_CP029462.1"/>
</dbReference>
<dbReference type="SUPFAM" id="SSF54292">
    <property type="entry name" value="2Fe-2S ferredoxin-like"/>
    <property type="match status" value="1"/>
</dbReference>
<dbReference type="Proteomes" id="UP000254337">
    <property type="component" value="Chromosome"/>
</dbReference>
<keyword evidence="3" id="KW-1185">Reference proteome</keyword>
<proteinExistence type="predicted"/>
<evidence type="ECO:0000313" key="2">
    <source>
        <dbReference type="EMBL" id="AXL20108.1"/>
    </source>
</evidence>
<reference evidence="2 3" key="1">
    <citation type="submission" date="2018-05" db="EMBL/GenBank/DDBJ databases">
        <title>Complete genome sequence of Megasphaera sp. AJH120T, isolated from the ceca of a chicken.</title>
        <authorList>
            <person name="Maki J."/>
            <person name="Looft T."/>
        </authorList>
    </citation>
    <scope>NUCLEOTIDE SEQUENCE [LARGE SCALE GENOMIC DNA]</scope>
    <source>
        <strain evidence="2 3">AJH120</strain>
    </source>
</reference>
<dbReference type="PANTHER" id="PTHR42895">
    <property type="entry name" value="IRON-SULFUR CLUSTER-BINDING PROTEIN-RELATED"/>
    <property type="match status" value="1"/>
</dbReference>
<evidence type="ECO:0000313" key="3">
    <source>
        <dbReference type="Proteomes" id="UP000254337"/>
    </source>
</evidence>
<dbReference type="SUPFAM" id="SSF56507">
    <property type="entry name" value="Methionine synthase activation domain-like"/>
    <property type="match status" value="1"/>
</dbReference>
<dbReference type="AlphaFoldDB" id="A0A346AW65"/>
<name>A0A346AW65_9FIRM</name>
<dbReference type="GO" id="GO:0008705">
    <property type="term" value="F:methionine synthase activity"/>
    <property type="evidence" value="ECO:0007669"/>
    <property type="project" value="InterPro"/>
</dbReference>